<dbReference type="AlphaFoldDB" id="G8TVP2"/>
<reference evidence="2" key="1">
    <citation type="submission" date="2011-12" db="EMBL/GenBank/DDBJ databases">
        <title>The complete genome of chromosome of Sulfobacillus acidophilus DSM 10332.</title>
        <authorList>
            <person name="Lucas S."/>
            <person name="Han J."/>
            <person name="Lapidus A."/>
            <person name="Bruce D."/>
            <person name="Goodwin L."/>
            <person name="Pitluck S."/>
            <person name="Peters L."/>
            <person name="Kyrpides N."/>
            <person name="Mavromatis K."/>
            <person name="Ivanova N."/>
            <person name="Mikhailova N."/>
            <person name="Chertkov O."/>
            <person name="Saunders E."/>
            <person name="Detter J.C."/>
            <person name="Tapia R."/>
            <person name="Han C."/>
            <person name="Land M."/>
            <person name="Hauser L."/>
            <person name="Markowitz V."/>
            <person name="Cheng J.-F."/>
            <person name="Hugenholtz P."/>
            <person name="Woyke T."/>
            <person name="Wu D."/>
            <person name="Pukall R."/>
            <person name="Gehrich-Schroeter G."/>
            <person name="Schneider S."/>
            <person name="Klenk H.-P."/>
            <person name="Eisen J.A."/>
        </authorList>
    </citation>
    <scope>NUCLEOTIDE SEQUENCE [LARGE SCALE GENOMIC DNA]</scope>
    <source>
        <strain evidence="2">ATCC 700253 / DSM 10332 / NAL</strain>
    </source>
</reference>
<organism evidence="1 2">
    <name type="scientific">Sulfobacillus acidophilus (strain ATCC 700253 / DSM 10332 / NAL)</name>
    <dbReference type="NCBI Taxonomy" id="679936"/>
    <lineage>
        <taxon>Bacteria</taxon>
        <taxon>Bacillati</taxon>
        <taxon>Bacillota</taxon>
        <taxon>Clostridia</taxon>
        <taxon>Eubacteriales</taxon>
        <taxon>Clostridiales Family XVII. Incertae Sedis</taxon>
        <taxon>Sulfobacillus</taxon>
    </lineage>
</organism>
<evidence type="ECO:0008006" key="3">
    <source>
        <dbReference type="Google" id="ProtNLM"/>
    </source>
</evidence>
<dbReference type="Proteomes" id="UP000005439">
    <property type="component" value="Chromosome"/>
</dbReference>
<reference evidence="1 2" key="2">
    <citation type="journal article" date="2012" name="Stand. Genomic Sci.">
        <title>Complete genome sequence of the moderately thermophilic mineral-sulfide-oxidizing firmicute Sulfobacillus acidophilus type strain (NAL(T)).</title>
        <authorList>
            <person name="Anderson I."/>
            <person name="Chertkov O."/>
            <person name="Chen A."/>
            <person name="Saunders E."/>
            <person name="Lapidus A."/>
            <person name="Nolan M."/>
            <person name="Lucas S."/>
            <person name="Hammon N."/>
            <person name="Deshpande S."/>
            <person name="Cheng J.F."/>
            <person name="Han C."/>
            <person name="Tapia R."/>
            <person name="Goodwin L.A."/>
            <person name="Pitluck S."/>
            <person name="Liolios K."/>
            <person name="Pagani I."/>
            <person name="Ivanova N."/>
            <person name="Mikhailova N."/>
            <person name="Pati A."/>
            <person name="Palaniappan K."/>
            <person name="Land M."/>
            <person name="Pan C."/>
            <person name="Rohde M."/>
            <person name="Pukall R."/>
            <person name="Goker M."/>
            <person name="Detter J.C."/>
            <person name="Woyke T."/>
            <person name="Bristow J."/>
            <person name="Eisen J.A."/>
            <person name="Markowitz V."/>
            <person name="Hugenholtz P."/>
            <person name="Kyrpides N.C."/>
            <person name="Klenk H.P."/>
            <person name="Mavromatis K."/>
        </authorList>
    </citation>
    <scope>NUCLEOTIDE SEQUENCE [LARGE SCALE GENOMIC DNA]</scope>
    <source>
        <strain evidence="2">ATCC 700253 / DSM 10332 / NAL</strain>
    </source>
</reference>
<dbReference type="STRING" id="679936.Sulac_0108"/>
<accession>G8TVP2</accession>
<dbReference type="HOGENOM" id="CLU_2848205_0_0_9"/>
<keyword evidence="2" id="KW-1185">Reference proteome</keyword>
<dbReference type="SUPFAM" id="SSF52833">
    <property type="entry name" value="Thioredoxin-like"/>
    <property type="match status" value="1"/>
</dbReference>
<protein>
    <recommendedName>
        <fullName evidence="3">Glutaredoxin domain-containing protein</fullName>
    </recommendedName>
</protein>
<dbReference type="PATRIC" id="fig|679936.5.peg.115"/>
<gene>
    <name evidence="1" type="ordered locus">Sulac_0108</name>
</gene>
<dbReference type="KEGG" id="sap:Sulac_0108"/>
<evidence type="ECO:0000313" key="1">
    <source>
        <dbReference type="EMBL" id="AEW03681.1"/>
    </source>
</evidence>
<dbReference type="EMBL" id="CP003179">
    <property type="protein sequence ID" value="AEW03681.1"/>
    <property type="molecule type" value="Genomic_DNA"/>
</dbReference>
<proteinExistence type="predicted"/>
<name>G8TVP2_SULAD</name>
<sequence>MCNGTKEFLSQNGFFYIDHPLEDAANRQEARRLSRGERGIPVIRFNGSVLIGFDRRRLKTLLGLD</sequence>
<dbReference type="Gene3D" id="3.40.30.10">
    <property type="entry name" value="Glutaredoxin"/>
    <property type="match status" value="1"/>
</dbReference>
<evidence type="ECO:0000313" key="2">
    <source>
        <dbReference type="Proteomes" id="UP000005439"/>
    </source>
</evidence>
<dbReference type="InterPro" id="IPR036249">
    <property type="entry name" value="Thioredoxin-like_sf"/>
</dbReference>